<keyword evidence="10" id="KW-1185">Reference proteome</keyword>
<dbReference type="GO" id="GO:0043138">
    <property type="term" value="F:3'-5' DNA helicase activity"/>
    <property type="evidence" value="ECO:0007669"/>
    <property type="project" value="TreeGrafter"/>
</dbReference>
<protein>
    <recommendedName>
        <fullName evidence="6">UvrD-like helicase ATP-binding domain-containing protein</fullName>
    </recommendedName>
</protein>
<dbReference type="Proteomes" id="UP000288711">
    <property type="component" value="Unassembled WGS sequence"/>
</dbReference>
<keyword evidence="3" id="KW-0347">Helicase</keyword>
<feature type="compositionally biased region" description="Polar residues" evidence="5">
    <location>
        <begin position="228"/>
        <end position="238"/>
    </location>
</feature>
<reference evidence="8 10" key="1">
    <citation type="journal article" date="2009" name="Int. J. Syst. Evol. Microbiol.">
        <title>Janibacter hoylei sp. nov., Bacillus isronensis sp. nov. and Bacillus aryabhattai sp. nov., isolated from cryotubes used for collecting air from the upper atmosphere.</title>
        <authorList>
            <person name="Shivaji S."/>
            <person name="Chaturvedi P."/>
            <person name="Begum Z."/>
            <person name="Pindi P.K."/>
            <person name="Manorama R."/>
            <person name="Padmanaban D.A."/>
            <person name="Shouche Y.S."/>
            <person name="Pawar S."/>
            <person name="Vaishampayan P."/>
            <person name="Dutt C.B."/>
            <person name="Datta G.N."/>
            <person name="Manchanda R.K."/>
            <person name="Rao U.R."/>
            <person name="Bhargava P.M."/>
            <person name="Narlikar J.V."/>
        </authorList>
    </citation>
    <scope>NUCLEOTIDE SEQUENCE [LARGE SCALE GENOMIC DNA]</scope>
    <source>
        <strain evidence="8 10">PVAS-1</strain>
    </source>
</reference>
<keyword evidence="2" id="KW-0378">Hydrolase</keyword>
<feature type="region of interest" description="Disordered" evidence="5">
    <location>
        <begin position="228"/>
        <end position="251"/>
    </location>
</feature>
<sequence>MQQSHSALRGLAERDVSIQSLAMFFENTIGASHKLEGSIDYGVDEVDASLMSLAQSATKIIGSSEGWARGKGSHEANLASVYTAIRYGTTISNVPIGVPEALRGFTRDLPSFGAARGRRSLQPLLAAISVAVQGPSRTFDHVLVDEAQDISPLTWEILRARTTGNFTIVGDMNQRRNDVGYGSWQRVIDTLGLTGPAGGDCEPVTLTRGYRSTQAILDFARPLLPASQRGTKSLQSGGTAPAVRRAPTHRARNGLVEEEALRLRSAHSTGQVAVIVLRNELDEFHTHLLKAGWKRKPHHTWVKASKSIKVMTPTTARGLEFDAVVVVEPGDFPRNVGRVGQLYTSLTRANRELSVVHSRPLPDELRRHGRRG</sequence>
<dbReference type="Pfam" id="PF00580">
    <property type="entry name" value="UvrD-helicase"/>
    <property type="match status" value="1"/>
</dbReference>
<evidence type="ECO:0000313" key="8">
    <source>
        <dbReference type="EMBL" id="RWU85195.1"/>
    </source>
</evidence>
<feature type="domain" description="UvrD-like helicase ATP-binding" evidence="6">
    <location>
        <begin position="133"/>
        <end position="174"/>
    </location>
</feature>
<reference evidence="8" key="3">
    <citation type="submission" date="2017-11" db="EMBL/GenBank/DDBJ databases">
        <authorList>
            <person name="Seuylemezian A."/>
            <person name="Cooper K."/>
            <person name="Vaishampayan P."/>
        </authorList>
    </citation>
    <scope>NUCLEOTIDE SEQUENCE</scope>
    <source>
        <strain evidence="8">PVAS-1</strain>
    </source>
</reference>
<keyword evidence="4" id="KW-0067">ATP-binding</keyword>
<organism evidence="7 9">
    <name type="scientific">Janibacter hoylei PVAS-1</name>
    <dbReference type="NCBI Taxonomy" id="1210046"/>
    <lineage>
        <taxon>Bacteria</taxon>
        <taxon>Bacillati</taxon>
        <taxon>Actinomycetota</taxon>
        <taxon>Actinomycetes</taxon>
        <taxon>Micrococcales</taxon>
        <taxon>Intrasporangiaceae</taxon>
        <taxon>Janibacter</taxon>
    </lineage>
</organism>
<dbReference type="GO" id="GO:0003677">
    <property type="term" value="F:DNA binding"/>
    <property type="evidence" value="ECO:0007669"/>
    <property type="project" value="InterPro"/>
</dbReference>
<dbReference type="EMBL" id="PIPF01000002">
    <property type="protein sequence ID" value="RWU85195.1"/>
    <property type="molecule type" value="Genomic_DNA"/>
</dbReference>
<evidence type="ECO:0000256" key="2">
    <source>
        <dbReference type="ARBA" id="ARBA00022801"/>
    </source>
</evidence>
<dbReference type="OrthoDB" id="9787585at2"/>
<dbReference type="Proteomes" id="UP000004474">
    <property type="component" value="Unassembled WGS sequence"/>
</dbReference>
<evidence type="ECO:0000313" key="9">
    <source>
        <dbReference type="Proteomes" id="UP000004474"/>
    </source>
</evidence>
<evidence type="ECO:0000256" key="3">
    <source>
        <dbReference type="ARBA" id="ARBA00022806"/>
    </source>
</evidence>
<dbReference type="GO" id="GO:0016787">
    <property type="term" value="F:hydrolase activity"/>
    <property type="evidence" value="ECO:0007669"/>
    <property type="project" value="UniProtKB-KW"/>
</dbReference>
<name>K1DZM2_9MICO</name>
<dbReference type="EMBL" id="ALWX01000014">
    <property type="protein sequence ID" value="EKA62075.1"/>
    <property type="molecule type" value="Genomic_DNA"/>
</dbReference>
<dbReference type="STRING" id="1210046.B277_03435"/>
<dbReference type="PATRIC" id="fig|1210046.3.peg.663"/>
<dbReference type="InterPro" id="IPR014016">
    <property type="entry name" value="UvrD-like_ATP-bd"/>
</dbReference>
<comment type="caution">
    <text evidence="7">The sequence shown here is derived from an EMBL/GenBank/DDBJ whole genome shotgun (WGS) entry which is preliminary data.</text>
</comment>
<evidence type="ECO:0000256" key="1">
    <source>
        <dbReference type="ARBA" id="ARBA00022741"/>
    </source>
</evidence>
<dbReference type="AlphaFoldDB" id="K1DZM2"/>
<evidence type="ECO:0000313" key="10">
    <source>
        <dbReference type="Proteomes" id="UP000288711"/>
    </source>
</evidence>
<dbReference type="PANTHER" id="PTHR11070">
    <property type="entry name" value="UVRD / RECB / PCRA DNA HELICASE FAMILY MEMBER"/>
    <property type="match status" value="1"/>
</dbReference>
<evidence type="ECO:0000256" key="5">
    <source>
        <dbReference type="SAM" id="MobiDB-lite"/>
    </source>
</evidence>
<dbReference type="InterPro" id="IPR000212">
    <property type="entry name" value="DNA_helicase_UvrD/REP"/>
</dbReference>
<reference evidence="7 9" key="2">
    <citation type="journal article" date="2012" name="J. Bacteriol.">
        <title>Genome Sequence of Janibacter hoylei MTCC8307, Isolated from the Stratospheric Air.</title>
        <authorList>
            <person name="Pawar S.P."/>
            <person name="Dhotre D.P."/>
            <person name="Shetty S.A."/>
            <person name="Chowdhury S.P."/>
            <person name="Chaudhari B.L."/>
            <person name="Shouche Y.S."/>
        </authorList>
    </citation>
    <scope>NUCLEOTIDE SEQUENCE [LARGE SCALE GENOMIC DNA]</scope>
    <source>
        <strain evidence="7 9">PVAS-1</strain>
    </source>
</reference>
<evidence type="ECO:0000259" key="6">
    <source>
        <dbReference type="Pfam" id="PF00580"/>
    </source>
</evidence>
<dbReference type="RefSeq" id="WP_007925140.1">
    <property type="nucleotide sequence ID" value="NZ_ALWX01000014.1"/>
</dbReference>
<keyword evidence="1" id="KW-0547">Nucleotide-binding</keyword>
<proteinExistence type="predicted"/>
<dbReference type="PANTHER" id="PTHR11070:SF2">
    <property type="entry name" value="ATP-DEPENDENT DNA HELICASE SRS2"/>
    <property type="match status" value="1"/>
</dbReference>
<evidence type="ECO:0000256" key="4">
    <source>
        <dbReference type="ARBA" id="ARBA00022840"/>
    </source>
</evidence>
<dbReference type="GO" id="GO:0000725">
    <property type="term" value="P:recombinational repair"/>
    <property type="evidence" value="ECO:0007669"/>
    <property type="project" value="TreeGrafter"/>
</dbReference>
<dbReference type="InterPro" id="IPR027417">
    <property type="entry name" value="P-loop_NTPase"/>
</dbReference>
<dbReference type="eggNOG" id="COG3973">
    <property type="taxonomic scope" value="Bacteria"/>
</dbReference>
<gene>
    <name evidence="7" type="ORF">B277_03435</name>
    <name evidence="8" type="ORF">CWN80_03360</name>
</gene>
<evidence type="ECO:0000313" key="7">
    <source>
        <dbReference type="EMBL" id="EKA62075.1"/>
    </source>
</evidence>
<dbReference type="Gene3D" id="3.40.50.300">
    <property type="entry name" value="P-loop containing nucleotide triphosphate hydrolases"/>
    <property type="match status" value="2"/>
</dbReference>
<dbReference type="GO" id="GO:0005524">
    <property type="term" value="F:ATP binding"/>
    <property type="evidence" value="ECO:0007669"/>
    <property type="project" value="UniProtKB-KW"/>
</dbReference>
<accession>K1DZM2</accession>
<dbReference type="SUPFAM" id="SSF52540">
    <property type="entry name" value="P-loop containing nucleoside triphosphate hydrolases"/>
    <property type="match status" value="1"/>
</dbReference>